<evidence type="ECO:0000256" key="3">
    <source>
        <dbReference type="SAM" id="MobiDB-lite"/>
    </source>
</evidence>
<dbReference type="AlphaFoldDB" id="A0A0G0LJM7"/>
<dbReference type="PANTHER" id="PTHR42680">
    <property type="entry name" value="DCTP DEAMINASE"/>
    <property type="match status" value="1"/>
</dbReference>
<dbReference type="InterPro" id="IPR036157">
    <property type="entry name" value="dUTPase-like_sf"/>
</dbReference>
<protein>
    <submittedName>
        <fullName evidence="4">Deoxycytidine triphosphate deaminase</fullName>
    </submittedName>
</protein>
<dbReference type="Proteomes" id="UP000034893">
    <property type="component" value="Unassembled WGS sequence"/>
</dbReference>
<dbReference type="EMBL" id="LBVP01000027">
    <property type="protein sequence ID" value="KKQ88145.1"/>
    <property type="molecule type" value="Genomic_DNA"/>
</dbReference>
<dbReference type="GO" id="GO:0006229">
    <property type="term" value="P:dUTP biosynthetic process"/>
    <property type="evidence" value="ECO:0007669"/>
    <property type="project" value="InterPro"/>
</dbReference>
<comment type="caution">
    <text evidence="4">The sequence shown here is derived from an EMBL/GenBank/DDBJ whole genome shotgun (WGS) entry which is preliminary data.</text>
</comment>
<dbReference type="InterPro" id="IPR011962">
    <property type="entry name" value="dCTP_deaminase"/>
</dbReference>
<dbReference type="Gene3D" id="2.70.40.10">
    <property type="match status" value="1"/>
</dbReference>
<keyword evidence="2" id="KW-0546">Nucleotide metabolism</keyword>
<evidence type="ECO:0000256" key="2">
    <source>
        <dbReference type="ARBA" id="ARBA00023080"/>
    </source>
</evidence>
<reference evidence="4 5" key="1">
    <citation type="journal article" date="2015" name="Nature">
        <title>rRNA introns, odd ribosomes, and small enigmatic genomes across a large radiation of phyla.</title>
        <authorList>
            <person name="Brown C.T."/>
            <person name="Hug L.A."/>
            <person name="Thomas B.C."/>
            <person name="Sharon I."/>
            <person name="Castelle C.J."/>
            <person name="Singh A."/>
            <person name="Wilkins M.J."/>
            <person name="Williams K.H."/>
            <person name="Banfield J.F."/>
        </authorList>
    </citation>
    <scope>NUCLEOTIDE SEQUENCE [LARGE SCALE GENOMIC DNA]</scope>
</reference>
<dbReference type="Pfam" id="PF22769">
    <property type="entry name" value="DCD"/>
    <property type="match status" value="1"/>
</dbReference>
<gene>
    <name evidence="4" type="ORF">UT12_C0027G0010</name>
</gene>
<proteinExistence type="predicted"/>
<name>A0A0G0LJM7_9BACT</name>
<dbReference type="GO" id="GO:0008829">
    <property type="term" value="F:dCTP deaminase activity"/>
    <property type="evidence" value="ECO:0007669"/>
    <property type="project" value="InterPro"/>
</dbReference>
<organism evidence="4 5">
    <name type="scientific">Candidatus Curtissbacteria bacterium GW2011_GWC2_38_9</name>
    <dbReference type="NCBI Taxonomy" id="1618414"/>
    <lineage>
        <taxon>Bacteria</taxon>
        <taxon>Candidatus Curtissiibacteriota</taxon>
    </lineage>
</organism>
<evidence type="ECO:0000256" key="1">
    <source>
        <dbReference type="ARBA" id="ARBA00022801"/>
    </source>
</evidence>
<accession>A0A0G0LJM7</accession>
<evidence type="ECO:0000313" key="5">
    <source>
        <dbReference type="Proteomes" id="UP000034893"/>
    </source>
</evidence>
<dbReference type="InterPro" id="IPR033704">
    <property type="entry name" value="dUTPase_trimeric"/>
</dbReference>
<feature type="compositionally biased region" description="Polar residues" evidence="3">
    <location>
        <begin position="165"/>
        <end position="180"/>
    </location>
</feature>
<sequence length="186" mass="20833">MFLSHQTIEKYIDEGKIIIKPDFDKKNIRPVGLRIHLAKDILIPEPNQTVEISGGENPKYKEVDLTKEDFYLEPDQFILGATHEAIQTPPNVLAILDGRSTVARLGITTHITASIADGTFEMPHVVVLEIKNVGNFRVKLKFKDPIAMMVFAELKEDVVQKIQSQYGGGQSKVTPPNINFKTGHDK</sequence>
<feature type="region of interest" description="Disordered" evidence="3">
    <location>
        <begin position="165"/>
        <end position="186"/>
    </location>
</feature>
<dbReference type="SUPFAM" id="SSF51283">
    <property type="entry name" value="dUTPase-like"/>
    <property type="match status" value="1"/>
</dbReference>
<dbReference type="PANTHER" id="PTHR42680:SF3">
    <property type="entry name" value="DCTP DEAMINASE"/>
    <property type="match status" value="1"/>
</dbReference>
<dbReference type="CDD" id="cd07557">
    <property type="entry name" value="trimeric_dUTPase"/>
    <property type="match status" value="1"/>
</dbReference>
<keyword evidence="1" id="KW-0378">Hydrolase</keyword>
<evidence type="ECO:0000313" key="4">
    <source>
        <dbReference type="EMBL" id="KKQ88145.1"/>
    </source>
</evidence>
<dbReference type="NCBIfam" id="TIGR02274">
    <property type="entry name" value="dCTP_deam"/>
    <property type="match status" value="1"/>
</dbReference>